<keyword evidence="2" id="KW-1185">Reference proteome</keyword>
<dbReference type="CDD" id="cd03801">
    <property type="entry name" value="GT4_PimA-like"/>
    <property type="match status" value="1"/>
</dbReference>
<dbReference type="Gene3D" id="3.40.50.2000">
    <property type="entry name" value="Glycogen Phosphorylase B"/>
    <property type="match status" value="1"/>
</dbReference>
<evidence type="ECO:0000313" key="2">
    <source>
        <dbReference type="Proteomes" id="UP001652504"/>
    </source>
</evidence>
<organism evidence="1 2">
    <name type="scientific">Fluctibacter corallii</name>
    <dbReference type="NCBI Taxonomy" id="2984329"/>
    <lineage>
        <taxon>Bacteria</taxon>
        <taxon>Pseudomonadati</taxon>
        <taxon>Pseudomonadota</taxon>
        <taxon>Gammaproteobacteria</taxon>
        <taxon>Alteromonadales</taxon>
        <taxon>Alteromonadaceae</taxon>
        <taxon>Fluctibacter</taxon>
    </lineage>
</organism>
<sequence>MKKTPLLYLCHRIPFPPNKGDKIRSFNILKKLSEQFDIYLGAFVDDPYDWQYASKLNAYCKDVFLLNQNKLLCKVKGTAAFLTGEAISVPYYGSRKMQQWVNKTIAAQNIDNIFIYSSVMAQFVTSHAKNAHVVVDFVDVDSDKWRQYAEGKQGLAKWVYAREHKTLQKFENTVTAFVEHALFVSPQEADLFKQQLPETLRNRVSGMLNGVDSAFFDPTASFDEEVNEAINVAFTGAMDYWANVDAVLWFVEHVWPKVREKQPQATFYVVGGNPTAQILALDGKNGIVVTGRVKDVRPYIAEANVIVAPLQIARGIQNKVLEAMAMAKPVVATSMAMEGIGADTPHAIVEDEPTRFAQQVTAYIDTQQTAQSSRDWILDTFQWHNTLEQLDHYFNRA</sequence>
<dbReference type="RefSeq" id="WP_263713336.1">
    <property type="nucleotide sequence ID" value="NZ_JAOWKX010000008.1"/>
</dbReference>
<dbReference type="InterPro" id="IPR017521">
    <property type="entry name" value="Sugar_tfrase_PEP-CTERM_Stp1"/>
</dbReference>
<evidence type="ECO:0000313" key="1">
    <source>
        <dbReference type="EMBL" id="MCV2886046.1"/>
    </source>
</evidence>
<dbReference type="PANTHER" id="PTHR12526">
    <property type="entry name" value="GLYCOSYLTRANSFERASE"/>
    <property type="match status" value="1"/>
</dbReference>
<dbReference type="PANTHER" id="PTHR12526:SF600">
    <property type="entry name" value="GLYCOSYL TRANSFERASE GROUP 1"/>
    <property type="match status" value="1"/>
</dbReference>
<dbReference type="NCBIfam" id="TIGR03087">
    <property type="entry name" value="stp1"/>
    <property type="match status" value="1"/>
</dbReference>
<dbReference type="Pfam" id="PF13692">
    <property type="entry name" value="Glyco_trans_1_4"/>
    <property type="match status" value="1"/>
</dbReference>
<dbReference type="Proteomes" id="UP001652504">
    <property type="component" value="Unassembled WGS sequence"/>
</dbReference>
<gene>
    <name evidence="1" type="ORF">OE749_15235</name>
</gene>
<proteinExistence type="predicted"/>
<dbReference type="EMBL" id="JAOWKX010000008">
    <property type="protein sequence ID" value="MCV2886046.1"/>
    <property type="molecule type" value="Genomic_DNA"/>
</dbReference>
<protein>
    <submittedName>
        <fullName evidence="1">TIGR03087 family PEP-CTERM/XrtA system glycosyltransferase</fullName>
    </submittedName>
</protein>
<dbReference type="SUPFAM" id="SSF53756">
    <property type="entry name" value="UDP-Glycosyltransferase/glycogen phosphorylase"/>
    <property type="match status" value="1"/>
</dbReference>
<accession>A0ABT3ABK1</accession>
<comment type="caution">
    <text evidence="1">The sequence shown here is derived from an EMBL/GenBank/DDBJ whole genome shotgun (WGS) entry which is preliminary data.</text>
</comment>
<name>A0ABT3ABK1_9ALTE</name>
<reference evidence="1 2" key="1">
    <citation type="submission" date="2022-10" db="EMBL/GenBank/DDBJ databases">
        <title>Aestuariibacter sp. AA17 isolated from Montipora capitata coral fragment.</title>
        <authorList>
            <person name="Emsley S.A."/>
            <person name="Pfannmuller K.M."/>
            <person name="Loughran R.M."/>
            <person name="Shlafstein M."/>
            <person name="Papke E."/>
            <person name="Saw J.H."/>
            <person name="Ushijima B."/>
            <person name="Videau P."/>
        </authorList>
    </citation>
    <scope>NUCLEOTIDE SEQUENCE [LARGE SCALE GENOMIC DNA]</scope>
    <source>
        <strain evidence="1 2">AA17</strain>
    </source>
</reference>